<feature type="compositionally biased region" description="Low complexity" evidence="1">
    <location>
        <begin position="111"/>
        <end position="120"/>
    </location>
</feature>
<gene>
    <name evidence="3" type="ORF">DDE83_004377</name>
</gene>
<keyword evidence="2" id="KW-0472">Membrane</keyword>
<proteinExistence type="predicted"/>
<comment type="caution">
    <text evidence="3">The sequence shown here is derived from an EMBL/GenBank/DDBJ whole genome shotgun (WGS) entry which is preliminary data.</text>
</comment>
<name>A0A364N5C4_STELY</name>
<feature type="region of interest" description="Disordered" evidence="1">
    <location>
        <begin position="192"/>
        <end position="219"/>
    </location>
</feature>
<feature type="compositionally biased region" description="Pro residues" evidence="1">
    <location>
        <begin position="100"/>
        <end position="110"/>
    </location>
</feature>
<evidence type="ECO:0000256" key="1">
    <source>
        <dbReference type="SAM" id="MobiDB-lite"/>
    </source>
</evidence>
<feature type="transmembrane region" description="Helical" evidence="2">
    <location>
        <begin position="142"/>
        <end position="163"/>
    </location>
</feature>
<dbReference type="AlphaFoldDB" id="A0A364N5C4"/>
<evidence type="ECO:0000313" key="4">
    <source>
        <dbReference type="Proteomes" id="UP000249619"/>
    </source>
</evidence>
<protein>
    <submittedName>
        <fullName evidence="3">Uncharacterized protein</fullName>
    </submittedName>
</protein>
<accession>A0A364N5C4</accession>
<organism evidence="3 4">
    <name type="scientific">Stemphylium lycopersici</name>
    <name type="common">Tomato gray leaf spot disease fungus</name>
    <name type="synonym">Thyrospora lycopersici</name>
    <dbReference type="NCBI Taxonomy" id="183478"/>
    <lineage>
        <taxon>Eukaryota</taxon>
        <taxon>Fungi</taxon>
        <taxon>Dikarya</taxon>
        <taxon>Ascomycota</taxon>
        <taxon>Pezizomycotina</taxon>
        <taxon>Dothideomycetes</taxon>
        <taxon>Pleosporomycetidae</taxon>
        <taxon>Pleosporales</taxon>
        <taxon>Pleosporineae</taxon>
        <taxon>Pleosporaceae</taxon>
        <taxon>Stemphylium</taxon>
    </lineage>
</organism>
<feature type="region of interest" description="Disordered" evidence="1">
    <location>
        <begin position="92"/>
        <end position="133"/>
    </location>
</feature>
<keyword evidence="2" id="KW-0812">Transmembrane</keyword>
<keyword evidence="2" id="KW-1133">Transmembrane helix</keyword>
<keyword evidence="4" id="KW-1185">Reference proteome</keyword>
<dbReference type="Proteomes" id="UP000249619">
    <property type="component" value="Unassembled WGS sequence"/>
</dbReference>
<evidence type="ECO:0000313" key="3">
    <source>
        <dbReference type="EMBL" id="RAR11780.1"/>
    </source>
</evidence>
<evidence type="ECO:0000256" key="2">
    <source>
        <dbReference type="SAM" id="Phobius"/>
    </source>
</evidence>
<reference evidence="4" key="1">
    <citation type="submission" date="2018-05" db="EMBL/GenBank/DDBJ databases">
        <title>Draft genome sequence of Stemphylium lycopersici strain CIDEFI 213.</title>
        <authorList>
            <person name="Medina R."/>
            <person name="Franco M.E.E."/>
            <person name="Lucentini C.G."/>
            <person name="Saparrat M.C.N."/>
            <person name="Balatti P.A."/>
        </authorList>
    </citation>
    <scope>NUCLEOTIDE SEQUENCE [LARGE SCALE GENOMIC DNA]</scope>
    <source>
        <strain evidence="4">CIDEFI 213</strain>
    </source>
</reference>
<feature type="compositionally biased region" description="Basic and acidic residues" evidence="1">
    <location>
        <begin position="121"/>
        <end position="133"/>
    </location>
</feature>
<dbReference type="EMBL" id="QGDH01000054">
    <property type="protein sequence ID" value="RAR11780.1"/>
    <property type="molecule type" value="Genomic_DNA"/>
</dbReference>
<sequence>MHKPTTKNSTLYTNKTSPTNLQLLPRGAVNLQPTHTILHNATTPPYLETSSLAAFVAKAAPTDPTKVTVMANPTTTTVATLSARQWDTTPSAPVWTEPVWTPPSAVPTPWAPSTAPTSTPDPHRSHTNPETDKSIRITTGTIVGFIFGSMLLFGLIGVEVLCCKRRSRSRRGKSGMDKGLGDVEMTAGFAGDAAEKGKTDSRVATELSKDGLGGGVSGVRGLQEPAPIYKGGVKEQRIH</sequence>
<feature type="compositionally biased region" description="Basic and acidic residues" evidence="1">
    <location>
        <begin position="193"/>
        <end position="209"/>
    </location>
</feature>